<dbReference type="AlphaFoldDB" id="J0LH35"/>
<protein>
    <recommendedName>
        <fullName evidence="3">F-box domain-containing protein</fullName>
    </recommendedName>
</protein>
<evidence type="ECO:0008006" key="3">
    <source>
        <dbReference type="Google" id="ProtNLM"/>
    </source>
</evidence>
<evidence type="ECO:0000313" key="2">
    <source>
        <dbReference type="Proteomes" id="UP000006514"/>
    </source>
</evidence>
<organism evidence="1 2">
    <name type="scientific">Auricularia subglabra (strain TFB-10046 / SS5)</name>
    <name type="common">White-rot fungus</name>
    <name type="synonym">Auricularia delicata (strain TFB10046)</name>
    <dbReference type="NCBI Taxonomy" id="717982"/>
    <lineage>
        <taxon>Eukaryota</taxon>
        <taxon>Fungi</taxon>
        <taxon>Dikarya</taxon>
        <taxon>Basidiomycota</taxon>
        <taxon>Agaricomycotina</taxon>
        <taxon>Agaricomycetes</taxon>
        <taxon>Auriculariales</taxon>
        <taxon>Auriculariaceae</taxon>
        <taxon>Auricularia</taxon>
    </lineage>
</organism>
<accession>J0LH35</accession>
<evidence type="ECO:0000313" key="1">
    <source>
        <dbReference type="EMBL" id="EJD37098.1"/>
    </source>
</evidence>
<dbReference type="InParanoid" id="J0LH35"/>
<gene>
    <name evidence="1" type="ORF">AURDEDRAFT_188176</name>
</gene>
<dbReference type="KEGG" id="adl:AURDEDRAFT_188176"/>
<dbReference type="EMBL" id="JH687847">
    <property type="protein sequence ID" value="EJD37098.1"/>
    <property type="molecule type" value="Genomic_DNA"/>
</dbReference>
<sequence length="301" mass="33972">MSEDAPAWLRRLPLEIVYAILRFAARDALSNRNIAWATTLPLVSRAVHTQLVPILYHTVVVAQNIDRYRSLMRSPASRTMLSHVQRLYIYRWLDDHDIKLFARALTGKKIQILHAPMALVARLSESNEFSATEIHIEFAPFDTITLLGTPALSRVTHLLAFWPDDPAMEETPRFELALSLPALTHLAIRFADFDQPQLPASFDFSAVASSLRSVLQHPSLLLLVLELAGAYAHSEQDFKAKLQELHDARVFLWVNDRVIPLSWHRFRETSETDALLGVSIWDRGYVVSPSTKSTESVSGAA</sequence>
<proteinExistence type="predicted"/>
<keyword evidence="2" id="KW-1185">Reference proteome</keyword>
<dbReference type="Proteomes" id="UP000006514">
    <property type="component" value="Unassembled WGS sequence"/>
</dbReference>
<reference evidence="2" key="1">
    <citation type="journal article" date="2012" name="Science">
        <title>The Paleozoic origin of enzymatic lignin decomposition reconstructed from 31 fungal genomes.</title>
        <authorList>
            <person name="Floudas D."/>
            <person name="Binder M."/>
            <person name="Riley R."/>
            <person name="Barry K."/>
            <person name="Blanchette R.A."/>
            <person name="Henrissat B."/>
            <person name="Martinez A.T."/>
            <person name="Otillar R."/>
            <person name="Spatafora J.W."/>
            <person name="Yadav J.S."/>
            <person name="Aerts A."/>
            <person name="Benoit I."/>
            <person name="Boyd A."/>
            <person name="Carlson A."/>
            <person name="Copeland A."/>
            <person name="Coutinho P.M."/>
            <person name="de Vries R.P."/>
            <person name="Ferreira P."/>
            <person name="Findley K."/>
            <person name="Foster B."/>
            <person name="Gaskell J."/>
            <person name="Glotzer D."/>
            <person name="Gorecki P."/>
            <person name="Heitman J."/>
            <person name="Hesse C."/>
            <person name="Hori C."/>
            <person name="Igarashi K."/>
            <person name="Jurgens J.A."/>
            <person name="Kallen N."/>
            <person name="Kersten P."/>
            <person name="Kohler A."/>
            <person name="Kuees U."/>
            <person name="Kumar T.K.A."/>
            <person name="Kuo A."/>
            <person name="LaButti K."/>
            <person name="Larrondo L.F."/>
            <person name="Lindquist E."/>
            <person name="Ling A."/>
            <person name="Lombard V."/>
            <person name="Lucas S."/>
            <person name="Lundell T."/>
            <person name="Martin R."/>
            <person name="McLaughlin D.J."/>
            <person name="Morgenstern I."/>
            <person name="Morin E."/>
            <person name="Murat C."/>
            <person name="Nagy L.G."/>
            <person name="Nolan M."/>
            <person name="Ohm R.A."/>
            <person name="Patyshakuliyeva A."/>
            <person name="Rokas A."/>
            <person name="Ruiz-Duenas F.J."/>
            <person name="Sabat G."/>
            <person name="Salamov A."/>
            <person name="Samejima M."/>
            <person name="Schmutz J."/>
            <person name="Slot J.C."/>
            <person name="St John F."/>
            <person name="Stenlid J."/>
            <person name="Sun H."/>
            <person name="Sun S."/>
            <person name="Syed K."/>
            <person name="Tsang A."/>
            <person name="Wiebenga A."/>
            <person name="Young D."/>
            <person name="Pisabarro A."/>
            <person name="Eastwood D.C."/>
            <person name="Martin F."/>
            <person name="Cullen D."/>
            <person name="Grigoriev I.V."/>
            <person name="Hibbett D.S."/>
        </authorList>
    </citation>
    <scope>NUCLEOTIDE SEQUENCE [LARGE SCALE GENOMIC DNA]</scope>
    <source>
        <strain evidence="2">TFB10046</strain>
    </source>
</reference>
<name>J0LH35_AURST</name>